<dbReference type="Pfam" id="PF05368">
    <property type="entry name" value="NmrA"/>
    <property type="match status" value="1"/>
</dbReference>
<sequence>MIVVTGANGQLGQAVVDRLLNRLPAAHVAVSVRDPVGAAALASRGVEVRQGDFADQAAMTTAFAGADRVLIVSANALGEQALALHRTAIAAARAAGVGHVFYTSHMGARIGSAFAPTDQHARTEEALAASGIPYTALRHGFYAESCAMILKDALRTGELRVPEDGPVSWTGRDDLADADAALLAAAEVKKGPTPPLTSAVSVTMADVASLASEITGQRISHVTVDDAAWRDAKVAAGVPPRYADLQLGIFQAARAGDFAATDDALATTICRAPDTLRAVLTRELARAA</sequence>
<dbReference type="AlphaFoldDB" id="A0A285QG30"/>
<evidence type="ECO:0000259" key="1">
    <source>
        <dbReference type="Pfam" id="PF05368"/>
    </source>
</evidence>
<dbReference type="PANTHER" id="PTHR47129:SF1">
    <property type="entry name" value="NMRA-LIKE DOMAIN-CONTAINING PROTEIN"/>
    <property type="match status" value="1"/>
</dbReference>
<gene>
    <name evidence="2" type="ORF">SAMN06297144_0367</name>
</gene>
<dbReference type="PANTHER" id="PTHR47129">
    <property type="entry name" value="QUINONE OXIDOREDUCTASE 2"/>
    <property type="match status" value="1"/>
</dbReference>
<proteinExistence type="predicted"/>
<dbReference type="InterPro" id="IPR008030">
    <property type="entry name" value="NmrA-like"/>
</dbReference>
<dbReference type="Gene3D" id="3.90.25.10">
    <property type="entry name" value="UDP-galactose 4-epimerase, domain 1"/>
    <property type="match status" value="1"/>
</dbReference>
<feature type="domain" description="NmrA-like" evidence="1">
    <location>
        <begin position="2"/>
        <end position="229"/>
    </location>
</feature>
<evidence type="ECO:0000313" key="3">
    <source>
        <dbReference type="Proteomes" id="UP000219494"/>
    </source>
</evidence>
<dbReference type="OrthoDB" id="7771794at2"/>
<dbReference type="EMBL" id="OBMI01000001">
    <property type="protein sequence ID" value="SOB79087.1"/>
    <property type="molecule type" value="Genomic_DNA"/>
</dbReference>
<dbReference type="RefSeq" id="WP_097062309.1">
    <property type="nucleotide sequence ID" value="NZ_OBMI01000001.1"/>
</dbReference>
<dbReference type="InterPro" id="IPR036291">
    <property type="entry name" value="NAD(P)-bd_dom_sf"/>
</dbReference>
<keyword evidence="3" id="KW-1185">Reference proteome</keyword>
<protein>
    <submittedName>
        <fullName evidence="2">Uncharacterized conserved protein YbjT, contains NAD(P)-binding and DUF2867 domains</fullName>
    </submittedName>
</protein>
<organism evidence="2 3">
    <name type="scientific">Sphingomonas guangdongensis</name>
    <dbReference type="NCBI Taxonomy" id="1141890"/>
    <lineage>
        <taxon>Bacteria</taxon>
        <taxon>Pseudomonadati</taxon>
        <taxon>Pseudomonadota</taxon>
        <taxon>Alphaproteobacteria</taxon>
        <taxon>Sphingomonadales</taxon>
        <taxon>Sphingomonadaceae</taxon>
        <taxon>Sphingomonas</taxon>
    </lineage>
</organism>
<evidence type="ECO:0000313" key="2">
    <source>
        <dbReference type="EMBL" id="SOB79087.1"/>
    </source>
</evidence>
<dbReference type="Proteomes" id="UP000219494">
    <property type="component" value="Unassembled WGS sequence"/>
</dbReference>
<dbReference type="Gene3D" id="3.40.50.720">
    <property type="entry name" value="NAD(P)-binding Rossmann-like Domain"/>
    <property type="match status" value="1"/>
</dbReference>
<accession>A0A285QG30</accession>
<reference evidence="2 3" key="1">
    <citation type="submission" date="2017-07" db="EMBL/GenBank/DDBJ databases">
        <authorList>
            <person name="Sun Z.S."/>
            <person name="Albrecht U."/>
            <person name="Echele G."/>
            <person name="Lee C.C."/>
        </authorList>
    </citation>
    <scope>NUCLEOTIDE SEQUENCE [LARGE SCALE GENOMIC DNA]</scope>
    <source>
        <strain evidence="2 3">CGMCC 1.12672</strain>
    </source>
</reference>
<dbReference type="InterPro" id="IPR052718">
    <property type="entry name" value="NmrA-type_oxidoreductase"/>
</dbReference>
<dbReference type="SUPFAM" id="SSF51735">
    <property type="entry name" value="NAD(P)-binding Rossmann-fold domains"/>
    <property type="match status" value="1"/>
</dbReference>
<name>A0A285QG30_9SPHN</name>